<feature type="non-terminal residue" evidence="2">
    <location>
        <position position="1"/>
    </location>
</feature>
<dbReference type="KEGG" id="psoj:PHYSODRAFT_492278"/>
<protein>
    <submittedName>
        <fullName evidence="2">Uncharacterized protein</fullName>
    </submittedName>
</protein>
<keyword evidence="1" id="KW-0812">Transmembrane</keyword>
<dbReference type="OMA" id="LFTSECH"/>
<keyword evidence="1" id="KW-1133">Transmembrane helix</keyword>
<dbReference type="Proteomes" id="UP000002640">
    <property type="component" value="Unassembled WGS sequence"/>
</dbReference>
<keyword evidence="1" id="KW-0472">Membrane</keyword>
<dbReference type="EMBL" id="JH159153">
    <property type="protein sequence ID" value="EGZ19553.1"/>
    <property type="molecule type" value="Genomic_DNA"/>
</dbReference>
<feature type="transmembrane region" description="Helical" evidence="1">
    <location>
        <begin position="108"/>
        <end position="128"/>
    </location>
</feature>
<dbReference type="AlphaFoldDB" id="G4Z6I3"/>
<feature type="transmembrane region" description="Helical" evidence="1">
    <location>
        <begin position="66"/>
        <end position="88"/>
    </location>
</feature>
<dbReference type="GeneID" id="20656801"/>
<evidence type="ECO:0000256" key="1">
    <source>
        <dbReference type="SAM" id="Phobius"/>
    </source>
</evidence>
<evidence type="ECO:0000313" key="3">
    <source>
        <dbReference type="Proteomes" id="UP000002640"/>
    </source>
</evidence>
<organism evidence="2 3">
    <name type="scientific">Phytophthora sojae (strain P6497)</name>
    <name type="common">Soybean stem and root rot agent</name>
    <name type="synonym">Phytophthora megasperma f. sp. glycines</name>
    <dbReference type="NCBI Taxonomy" id="1094619"/>
    <lineage>
        <taxon>Eukaryota</taxon>
        <taxon>Sar</taxon>
        <taxon>Stramenopiles</taxon>
        <taxon>Oomycota</taxon>
        <taxon>Peronosporomycetes</taxon>
        <taxon>Peronosporales</taxon>
        <taxon>Peronosporaceae</taxon>
        <taxon>Phytophthora</taxon>
    </lineage>
</organism>
<gene>
    <name evidence="2" type="ORF">PHYSODRAFT_492278</name>
</gene>
<accession>G4Z6I3</accession>
<proteinExistence type="predicted"/>
<dbReference type="RefSeq" id="XP_009522270.1">
    <property type="nucleotide sequence ID" value="XM_009523975.1"/>
</dbReference>
<keyword evidence="3" id="KW-1185">Reference proteome</keyword>
<name>G4Z6I3_PHYSP</name>
<dbReference type="InParanoid" id="G4Z6I3"/>
<reference evidence="2 3" key="1">
    <citation type="journal article" date="2006" name="Science">
        <title>Phytophthora genome sequences uncover evolutionary origins and mechanisms of pathogenesis.</title>
        <authorList>
            <person name="Tyler B.M."/>
            <person name="Tripathy S."/>
            <person name="Zhang X."/>
            <person name="Dehal P."/>
            <person name="Jiang R.H."/>
            <person name="Aerts A."/>
            <person name="Arredondo F.D."/>
            <person name="Baxter L."/>
            <person name="Bensasson D."/>
            <person name="Beynon J.L."/>
            <person name="Chapman J."/>
            <person name="Damasceno C.M."/>
            <person name="Dorrance A.E."/>
            <person name="Dou D."/>
            <person name="Dickerman A.W."/>
            <person name="Dubchak I.L."/>
            <person name="Garbelotto M."/>
            <person name="Gijzen M."/>
            <person name="Gordon S.G."/>
            <person name="Govers F."/>
            <person name="Grunwald N.J."/>
            <person name="Huang W."/>
            <person name="Ivors K.L."/>
            <person name="Jones R.W."/>
            <person name="Kamoun S."/>
            <person name="Krampis K."/>
            <person name="Lamour K.H."/>
            <person name="Lee M.K."/>
            <person name="McDonald W.H."/>
            <person name="Medina M."/>
            <person name="Meijer H.J."/>
            <person name="Nordberg E.K."/>
            <person name="Maclean D.J."/>
            <person name="Ospina-Giraldo M.D."/>
            <person name="Morris P.F."/>
            <person name="Phuntumart V."/>
            <person name="Putnam N.H."/>
            <person name="Rash S."/>
            <person name="Rose J.K."/>
            <person name="Sakihama Y."/>
            <person name="Salamov A.A."/>
            <person name="Savidor A."/>
            <person name="Scheuring C.F."/>
            <person name="Smith B.M."/>
            <person name="Sobral B.W."/>
            <person name="Terry A."/>
            <person name="Torto-Alalibo T.A."/>
            <person name="Win J."/>
            <person name="Xu Z."/>
            <person name="Zhang H."/>
            <person name="Grigoriev I.V."/>
            <person name="Rokhsar D.S."/>
            <person name="Boore J.L."/>
        </authorList>
    </citation>
    <scope>NUCLEOTIDE SEQUENCE [LARGE SCALE GENOMIC DNA]</scope>
    <source>
        <strain evidence="2 3">P6497</strain>
    </source>
</reference>
<feature type="transmembrane region" description="Helical" evidence="1">
    <location>
        <begin position="27"/>
        <end position="45"/>
    </location>
</feature>
<evidence type="ECO:0000313" key="2">
    <source>
        <dbReference type="EMBL" id="EGZ19553.1"/>
    </source>
</evidence>
<sequence>SVVDSSVVLKDALEVLFTSECLVLTEYVEVIIPLLYGAFILTMVHQSSAQYHTEMHGVTLENVNGMVLRMFLYALLELGSFVVLGQITKRNCGINALYQLAFVLEKQMAFIQVTLLMGVLMTLTFRVVHFGVDFSFKFEWITPK</sequence>